<evidence type="ECO:0000313" key="5">
    <source>
        <dbReference type="Proteomes" id="UP001142055"/>
    </source>
</evidence>
<dbReference type="SMART" id="SM00174">
    <property type="entry name" value="RHO"/>
    <property type="match status" value="1"/>
</dbReference>
<dbReference type="InterPro" id="IPR003578">
    <property type="entry name" value="Small_GTPase_Rho"/>
</dbReference>
<dbReference type="SUPFAM" id="SSF52540">
    <property type="entry name" value="P-loop containing nucleoside triphosphate hydrolases"/>
    <property type="match status" value="1"/>
</dbReference>
<keyword evidence="5" id="KW-1185">Reference proteome</keyword>
<gene>
    <name evidence="4" type="ORF">RDWZM_002694</name>
</gene>
<keyword evidence="1" id="KW-0547">Nucleotide-binding</keyword>
<evidence type="ECO:0000256" key="1">
    <source>
        <dbReference type="ARBA" id="ARBA00022741"/>
    </source>
</evidence>
<dbReference type="EMBL" id="JAPWDV010000001">
    <property type="protein sequence ID" value="KAJ6224149.1"/>
    <property type="molecule type" value="Genomic_DNA"/>
</dbReference>
<evidence type="ECO:0000313" key="4">
    <source>
        <dbReference type="EMBL" id="KAJ6224149.1"/>
    </source>
</evidence>
<dbReference type="InterPro" id="IPR001806">
    <property type="entry name" value="Small_GTPase"/>
</dbReference>
<feature type="region of interest" description="Disordered" evidence="3">
    <location>
        <begin position="246"/>
        <end position="267"/>
    </location>
</feature>
<dbReference type="GO" id="GO:0001667">
    <property type="term" value="P:ameboidal-type cell migration"/>
    <property type="evidence" value="ECO:0007669"/>
    <property type="project" value="UniProtKB-ARBA"/>
</dbReference>
<dbReference type="PROSITE" id="PS51421">
    <property type="entry name" value="RAS"/>
    <property type="match status" value="1"/>
</dbReference>
<sequence length="320" mass="35702">MDEEFEIKIVFVGDSRVGKSSLIQRFIVNQCPNTYFPTGFDKYYASFDVDGSRYCANIYDTSGSPTYDTVRPLVYPNTDVFVICFHLNDWYSLQNVYNKWYPEVRKHTKPSTAIVLVGCQNDQRNLDYESQLYGSPYHLNGSNIGHLPQLPLSHECLKRRSVYTEESLDICRHIGAVTYIETCAYDLHSTQQMFELIALASNGRLQQYQQSTISSTKSSSTNFLLNHVKQLKSSLSGSTTNTSIASSCASSASPSSSSSSGSSIKLKSSSSSTHLLTRHRSLFRIRKCKSKTDIDNGTIDNVSSGLVVVDGIKEKSCTIM</sequence>
<dbReference type="GO" id="GO:0005525">
    <property type="term" value="F:GTP binding"/>
    <property type="evidence" value="ECO:0007669"/>
    <property type="project" value="UniProtKB-KW"/>
</dbReference>
<dbReference type="Gene3D" id="3.40.50.300">
    <property type="entry name" value="P-loop containing nucleotide triphosphate hydrolases"/>
    <property type="match status" value="1"/>
</dbReference>
<dbReference type="AlphaFoldDB" id="A0A9Q0MEL7"/>
<dbReference type="InterPro" id="IPR005225">
    <property type="entry name" value="Small_GTP-bd"/>
</dbReference>
<dbReference type="PROSITE" id="PS51420">
    <property type="entry name" value="RHO"/>
    <property type="match status" value="1"/>
</dbReference>
<comment type="caution">
    <text evidence="4">The sequence shown here is derived from an EMBL/GenBank/DDBJ whole genome shotgun (WGS) entry which is preliminary data.</text>
</comment>
<dbReference type="Pfam" id="PF00071">
    <property type="entry name" value="Ras"/>
    <property type="match status" value="1"/>
</dbReference>
<dbReference type="PRINTS" id="PR00449">
    <property type="entry name" value="RASTRNSFRMNG"/>
</dbReference>
<dbReference type="PANTHER" id="PTHR24072">
    <property type="entry name" value="RHO FAMILY GTPASE"/>
    <property type="match status" value="1"/>
</dbReference>
<proteinExistence type="predicted"/>
<keyword evidence="2" id="KW-0342">GTP-binding</keyword>
<evidence type="ECO:0000256" key="3">
    <source>
        <dbReference type="SAM" id="MobiDB-lite"/>
    </source>
</evidence>
<dbReference type="GO" id="GO:0035099">
    <property type="term" value="P:hemocyte migration"/>
    <property type="evidence" value="ECO:0007669"/>
    <property type="project" value="UniProtKB-ARBA"/>
</dbReference>
<dbReference type="Proteomes" id="UP001142055">
    <property type="component" value="Chromosome 1"/>
</dbReference>
<dbReference type="GO" id="GO:0007264">
    <property type="term" value="P:small GTPase-mediated signal transduction"/>
    <property type="evidence" value="ECO:0007669"/>
    <property type="project" value="InterPro"/>
</dbReference>
<organism evidence="4 5">
    <name type="scientific">Blomia tropicalis</name>
    <name type="common">Mite</name>
    <dbReference type="NCBI Taxonomy" id="40697"/>
    <lineage>
        <taxon>Eukaryota</taxon>
        <taxon>Metazoa</taxon>
        <taxon>Ecdysozoa</taxon>
        <taxon>Arthropoda</taxon>
        <taxon>Chelicerata</taxon>
        <taxon>Arachnida</taxon>
        <taxon>Acari</taxon>
        <taxon>Acariformes</taxon>
        <taxon>Sarcoptiformes</taxon>
        <taxon>Astigmata</taxon>
        <taxon>Glycyphagoidea</taxon>
        <taxon>Echimyopodidae</taxon>
        <taxon>Blomia</taxon>
    </lineage>
</organism>
<dbReference type="GO" id="GO:0003924">
    <property type="term" value="F:GTPase activity"/>
    <property type="evidence" value="ECO:0007669"/>
    <property type="project" value="InterPro"/>
</dbReference>
<protein>
    <submittedName>
        <fullName evidence="4">Uncharacterized protein</fullName>
    </submittedName>
</protein>
<dbReference type="GO" id="GO:0022412">
    <property type="term" value="P:cellular process involved in reproduction in multicellular organism"/>
    <property type="evidence" value="ECO:0007669"/>
    <property type="project" value="UniProtKB-ARBA"/>
</dbReference>
<dbReference type="NCBIfam" id="TIGR00231">
    <property type="entry name" value="small_GTP"/>
    <property type="match status" value="1"/>
</dbReference>
<dbReference type="PROSITE" id="PS51419">
    <property type="entry name" value="RAB"/>
    <property type="match status" value="1"/>
</dbReference>
<reference evidence="4" key="1">
    <citation type="submission" date="2022-12" db="EMBL/GenBank/DDBJ databases">
        <title>Genome assemblies of Blomia tropicalis.</title>
        <authorList>
            <person name="Cui Y."/>
        </authorList>
    </citation>
    <scope>NUCLEOTIDE SEQUENCE</scope>
    <source>
        <tissue evidence="4">Adult mites</tissue>
    </source>
</reference>
<dbReference type="SMART" id="SM00173">
    <property type="entry name" value="RAS"/>
    <property type="match status" value="1"/>
</dbReference>
<dbReference type="GO" id="GO:0003006">
    <property type="term" value="P:developmental process involved in reproduction"/>
    <property type="evidence" value="ECO:0007669"/>
    <property type="project" value="UniProtKB-ARBA"/>
</dbReference>
<dbReference type="InterPro" id="IPR027417">
    <property type="entry name" value="P-loop_NTPase"/>
</dbReference>
<dbReference type="GO" id="GO:0035006">
    <property type="term" value="P:melanization defense response"/>
    <property type="evidence" value="ECO:0007669"/>
    <property type="project" value="UniProtKB-ARBA"/>
</dbReference>
<dbReference type="OMA" id="LIGCQND"/>
<evidence type="ECO:0000256" key="2">
    <source>
        <dbReference type="ARBA" id="ARBA00023134"/>
    </source>
</evidence>
<accession>A0A9Q0MEL7</accession>
<name>A0A9Q0MEL7_BLOTA</name>
<dbReference type="SMART" id="SM00175">
    <property type="entry name" value="RAB"/>
    <property type="match status" value="1"/>
</dbReference>
<dbReference type="CDD" id="cd00157">
    <property type="entry name" value="Rho"/>
    <property type="match status" value="1"/>
</dbReference>